<dbReference type="InterPro" id="IPR011701">
    <property type="entry name" value="MFS"/>
</dbReference>
<sequence length="416" mass="43926">MTTTQTTPSALAEPDVDVRPSWIGMLCLANIGLWMASISPAQLLLPAQLDHIAPADKVGALALISSLGYLITIVITPLTGLASDVTTSRWGRRRPWILAGTVIGAAFLVLLGAQTTVAGVLVCWVSAQAGFSLVAAAIAASIPDLVPRRQRGVVSAWAGFPQPLGALLGVALVALVFTTTFAGYAAVAILGAALTLPFVFFTREIRLLPGERDRPTVVDFLRSFWVNPIAHPDFGWAWICRFLMQLGTTVPIVYLYFIVQDTLHIEDPSTEVLVLIALSTLGATVCCLVAGYLSDRLRRRKPFVWSSCVLLAVGTVTLALVPTWAGMMIGVLIFGCGLGAYLAVDYALVTEVLPEAGERGKDLGVMYVANTLPQVLAPLLGGVIVGMLGGYSALLILSGLITVGGALAVLPIRAVR</sequence>
<proteinExistence type="predicted"/>
<keyword evidence="2 5" id="KW-0812">Transmembrane</keyword>
<evidence type="ECO:0000256" key="4">
    <source>
        <dbReference type="ARBA" id="ARBA00023136"/>
    </source>
</evidence>
<evidence type="ECO:0000313" key="7">
    <source>
        <dbReference type="EMBL" id="MDL9978045.1"/>
    </source>
</evidence>
<evidence type="ECO:0000259" key="6">
    <source>
        <dbReference type="PROSITE" id="PS50850"/>
    </source>
</evidence>
<protein>
    <submittedName>
        <fullName evidence="7">MFS transporter</fullName>
    </submittedName>
</protein>
<keyword evidence="4 5" id="KW-0472">Membrane</keyword>
<dbReference type="PANTHER" id="PTHR23528">
    <property type="match status" value="1"/>
</dbReference>
<feature type="transmembrane region" description="Helical" evidence="5">
    <location>
        <begin position="119"/>
        <end position="142"/>
    </location>
</feature>
<feature type="transmembrane region" description="Helical" evidence="5">
    <location>
        <begin position="242"/>
        <end position="260"/>
    </location>
</feature>
<evidence type="ECO:0000256" key="3">
    <source>
        <dbReference type="ARBA" id="ARBA00022989"/>
    </source>
</evidence>
<feature type="transmembrane region" description="Helical" evidence="5">
    <location>
        <begin position="391"/>
        <end position="412"/>
    </location>
</feature>
<evidence type="ECO:0000256" key="2">
    <source>
        <dbReference type="ARBA" id="ARBA00022692"/>
    </source>
</evidence>
<evidence type="ECO:0000256" key="5">
    <source>
        <dbReference type="SAM" id="Phobius"/>
    </source>
</evidence>
<feature type="transmembrane region" description="Helical" evidence="5">
    <location>
        <begin position="21"/>
        <end position="38"/>
    </location>
</feature>
<dbReference type="Pfam" id="PF07690">
    <property type="entry name" value="MFS_1"/>
    <property type="match status" value="1"/>
</dbReference>
<name>A0ABT7MUC2_9MICO</name>
<dbReference type="EMBL" id="JASXSZ010000001">
    <property type="protein sequence ID" value="MDL9978045.1"/>
    <property type="molecule type" value="Genomic_DNA"/>
</dbReference>
<feature type="transmembrane region" description="Helical" evidence="5">
    <location>
        <begin position="365"/>
        <end position="385"/>
    </location>
</feature>
<accession>A0ABT7MUC2</accession>
<reference evidence="7 8" key="1">
    <citation type="submission" date="2023-06" db="EMBL/GenBank/DDBJ databases">
        <title>Microbacterium sp. nov., isolated from a waste landfill.</title>
        <authorList>
            <person name="Wen W."/>
        </authorList>
    </citation>
    <scope>NUCLEOTIDE SEQUENCE [LARGE SCALE GENOMIC DNA]</scope>
    <source>
        <strain evidence="7 8">ASV49</strain>
    </source>
</reference>
<dbReference type="SUPFAM" id="SSF103473">
    <property type="entry name" value="MFS general substrate transporter"/>
    <property type="match status" value="1"/>
</dbReference>
<feature type="domain" description="Major facilitator superfamily (MFS) profile" evidence="6">
    <location>
        <begin position="233"/>
        <end position="416"/>
    </location>
</feature>
<feature type="transmembrane region" description="Helical" evidence="5">
    <location>
        <begin position="272"/>
        <end position="291"/>
    </location>
</feature>
<evidence type="ECO:0000313" key="8">
    <source>
        <dbReference type="Proteomes" id="UP001235064"/>
    </source>
</evidence>
<comment type="subcellular location">
    <subcellularLocation>
        <location evidence="1">Cell membrane</location>
        <topology evidence="1">Multi-pass membrane protein</topology>
    </subcellularLocation>
</comment>
<feature type="transmembrane region" description="Helical" evidence="5">
    <location>
        <begin position="181"/>
        <end position="202"/>
    </location>
</feature>
<dbReference type="PANTHER" id="PTHR23528:SF1">
    <property type="entry name" value="MAJOR FACILITATOR SUPERFAMILY (MFS) PROFILE DOMAIN-CONTAINING PROTEIN"/>
    <property type="match status" value="1"/>
</dbReference>
<keyword evidence="8" id="KW-1185">Reference proteome</keyword>
<feature type="transmembrane region" description="Helical" evidence="5">
    <location>
        <begin position="303"/>
        <end position="321"/>
    </location>
</feature>
<keyword evidence="3 5" id="KW-1133">Transmembrane helix</keyword>
<feature type="transmembrane region" description="Helical" evidence="5">
    <location>
        <begin position="95"/>
        <end position="113"/>
    </location>
</feature>
<feature type="transmembrane region" description="Helical" evidence="5">
    <location>
        <begin position="154"/>
        <end position="175"/>
    </location>
</feature>
<dbReference type="InterPro" id="IPR036259">
    <property type="entry name" value="MFS_trans_sf"/>
</dbReference>
<gene>
    <name evidence="7" type="ORF">QSV35_01755</name>
</gene>
<evidence type="ECO:0000256" key="1">
    <source>
        <dbReference type="ARBA" id="ARBA00004651"/>
    </source>
</evidence>
<dbReference type="InterPro" id="IPR020846">
    <property type="entry name" value="MFS_dom"/>
</dbReference>
<dbReference type="Proteomes" id="UP001235064">
    <property type="component" value="Unassembled WGS sequence"/>
</dbReference>
<feature type="transmembrane region" description="Helical" evidence="5">
    <location>
        <begin position="327"/>
        <end position="344"/>
    </location>
</feature>
<feature type="transmembrane region" description="Helical" evidence="5">
    <location>
        <begin position="58"/>
        <end position="83"/>
    </location>
</feature>
<comment type="caution">
    <text evidence="7">The sequence shown here is derived from an EMBL/GenBank/DDBJ whole genome shotgun (WGS) entry which is preliminary data.</text>
</comment>
<dbReference type="Gene3D" id="1.20.1250.20">
    <property type="entry name" value="MFS general substrate transporter like domains"/>
    <property type="match status" value="2"/>
</dbReference>
<dbReference type="PROSITE" id="PS50850">
    <property type="entry name" value="MFS"/>
    <property type="match status" value="1"/>
</dbReference>
<organism evidence="7 8">
    <name type="scientific">Microbacterium candidum</name>
    <dbReference type="NCBI Taxonomy" id="3041922"/>
    <lineage>
        <taxon>Bacteria</taxon>
        <taxon>Bacillati</taxon>
        <taxon>Actinomycetota</taxon>
        <taxon>Actinomycetes</taxon>
        <taxon>Micrococcales</taxon>
        <taxon>Microbacteriaceae</taxon>
        <taxon>Microbacterium</taxon>
    </lineage>
</organism>
<dbReference type="RefSeq" id="WP_286286088.1">
    <property type="nucleotide sequence ID" value="NZ_JASXSZ010000001.1"/>
</dbReference>